<evidence type="ECO:0000313" key="8">
    <source>
        <dbReference type="Proteomes" id="UP001054902"/>
    </source>
</evidence>
<dbReference type="SUPFAM" id="SSF144232">
    <property type="entry name" value="HIT/MYND zinc finger-like"/>
    <property type="match status" value="1"/>
</dbReference>
<accession>A0AAD3CYI4</accession>
<keyword evidence="2 4" id="KW-0863">Zinc-finger</keyword>
<protein>
    <recommendedName>
        <fullName evidence="6">MYND-type domain-containing protein</fullName>
    </recommendedName>
</protein>
<reference evidence="7 8" key="1">
    <citation type="journal article" date="2021" name="Sci. Rep.">
        <title>The genome of the diatom Chaetoceros tenuissimus carries an ancient integrated fragment of an extant virus.</title>
        <authorList>
            <person name="Hongo Y."/>
            <person name="Kimura K."/>
            <person name="Takaki Y."/>
            <person name="Yoshida Y."/>
            <person name="Baba S."/>
            <person name="Kobayashi G."/>
            <person name="Nagasaki K."/>
            <person name="Hano T."/>
            <person name="Tomaru Y."/>
        </authorList>
    </citation>
    <scope>NUCLEOTIDE SEQUENCE [LARGE SCALE GENOMIC DNA]</scope>
    <source>
        <strain evidence="7 8">NIES-3715</strain>
    </source>
</reference>
<evidence type="ECO:0000256" key="2">
    <source>
        <dbReference type="ARBA" id="ARBA00022771"/>
    </source>
</evidence>
<keyword evidence="3" id="KW-0862">Zinc</keyword>
<evidence type="ECO:0000256" key="4">
    <source>
        <dbReference type="PROSITE-ProRule" id="PRU00134"/>
    </source>
</evidence>
<organism evidence="7 8">
    <name type="scientific">Chaetoceros tenuissimus</name>
    <dbReference type="NCBI Taxonomy" id="426638"/>
    <lineage>
        <taxon>Eukaryota</taxon>
        <taxon>Sar</taxon>
        <taxon>Stramenopiles</taxon>
        <taxon>Ochrophyta</taxon>
        <taxon>Bacillariophyta</taxon>
        <taxon>Coscinodiscophyceae</taxon>
        <taxon>Chaetocerotophycidae</taxon>
        <taxon>Chaetocerotales</taxon>
        <taxon>Chaetocerotaceae</taxon>
        <taxon>Chaetoceros</taxon>
    </lineage>
</organism>
<comment type="caution">
    <text evidence="7">The sequence shown here is derived from an EMBL/GenBank/DDBJ whole genome shotgun (WGS) entry which is preliminary data.</text>
</comment>
<dbReference type="PROSITE" id="PS50865">
    <property type="entry name" value="ZF_MYND_2"/>
    <property type="match status" value="1"/>
</dbReference>
<dbReference type="Gene3D" id="6.10.140.2220">
    <property type="match status" value="1"/>
</dbReference>
<dbReference type="InterPro" id="IPR002893">
    <property type="entry name" value="Znf_MYND"/>
</dbReference>
<dbReference type="EMBL" id="BLLK01000047">
    <property type="protein sequence ID" value="GFH54506.1"/>
    <property type="molecule type" value="Genomic_DNA"/>
</dbReference>
<evidence type="ECO:0000259" key="6">
    <source>
        <dbReference type="PROSITE" id="PS50865"/>
    </source>
</evidence>
<dbReference type="Proteomes" id="UP001054902">
    <property type="component" value="Unassembled WGS sequence"/>
</dbReference>
<evidence type="ECO:0000256" key="1">
    <source>
        <dbReference type="ARBA" id="ARBA00022723"/>
    </source>
</evidence>
<feature type="domain" description="MYND-type" evidence="6">
    <location>
        <begin position="83"/>
        <end position="123"/>
    </location>
</feature>
<dbReference type="AlphaFoldDB" id="A0AAD3CYI4"/>
<proteinExistence type="predicted"/>
<gene>
    <name evidence="7" type="ORF">CTEN210_10982</name>
</gene>
<evidence type="ECO:0000256" key="5">
    <source>
        <dbReference type="SAM" id="MobiDB-lite"/>
    </source>
</evidence>
<name>A0AAD3CYI4_9STRA</name>
<evidence type="ECO:0000313" key="7">
    <source>
        <dbReference type="EMBL" id="GFH54506.1"/>
    </source>
</evidence>
<feature type="region of interest" description="Disordered" evidence="5">
    <location>
        <begin position="1"/>
        <end position="20"/>
    </location>
</feature>
<evidence type="ECO:0000256" key="3">
    <source>
        <dbReference type="ARBA" id="ARBA00022833"/>
    </source>
</evidence>
<dbReference type="Pfam" id="PF01753">
    <property type="entry name" value="zf-MYND"/>
    <property type="match status" value="1"/>
</dbReference>
<dbReference type="GO" id="GO:0008270">
    <property type="term" value="F:zinc ion binding"/>
    <property type="evidence" value="ECO:0007669"/>
    <property type="project" value="UniProtKB-KW"/>
</dbReference>
<sequence>MPSSQNKASSKKKGKKSKELEFLNHEEECMDKFVREAVKTHMDPKDYADDKYIDDLNQKRIENGVEPLENKADAESSPHIPSCECCDLEYAGTMRCSQCECAFYCSKACQKRAWKELGHKQKCPTMKENAKKLAKEVVDRLNDRELPPQQRVFDLDYNMNDNGPYKFAVEYGLHDSIRQVFLDDKDVLKNHLFQHDVLGMPHFYDLSFTRTIMTCLFRGERVSKKHQSFSKVDPSRIQGYLNAHPEDALQVWWKGSMYMVDVVVCDDFPSQDQFRYHQTLRDILSVWCTTLGSKRVAQLILLTHDPEKCKERATWMLNTMEPYMKKLHERHDLDHNRSMDQYMNILAAIIQIRCKKLGNVDIDAPRVLNLKGKYLAIHRRYYPDMAKAHLKKCDPDYEKILGA</sequence>
<keyword evidence="1" id="KW-0479">Metal-binding</keyword>
<keyword evidence="8" id="KW-1185">Reference proteome</keyword>